<evidence type="ECO:0000313" key="1">
    <source>
        <dbReference type="EMBL" id="EDW46577.1"/>
    </source>
</evidence>
<dbReference type="Proteomes" id="UP000001292">
    <property type="component" value="Unassembled WGS sequence"/>
</dbReference>
<dbReference type="EMBL" id="CH480834">
    <property type="protein sequence ID" value="EDW46577.1"/>
    <property type="molecule type" value="Genomic_DNA"/>
</dbReference>
<reference evidence="1 2" key="1">
    <citation type="journal article" date="2007" name="Nature">
        <title>Evolution of genes and genomes on the Drosophila phylogeny.</title>
        <authorList>
            <consortium name="Drosophila 12 Genomes Consortium"/>
            <person name="Clark A.G."/>
            <person name="Eisen M.B."/>
            <person name="Smith D.R."/>
            <person name="Bergman C.M."/>
            <person name="Oliver B."/>
            <person name="Markow T.A."/>
            <person name="Kaufman T.C."/>
            <person name="Kellis M."/>
            <person name="Gelbart W."/>
            <person name="Iyer V.N."/>
            <person name="Pollard D.A."/>
            <person name="Sackton T.B."/>
            <person name="Larracuente A.M."/>
            <person name="Singh N.D."/>
            <person name="Abad J.P."/>
            <person name="Abt D.N."/>
            <person name="Adryan B."/>
            <person name="Aguade M."/>
            <person name="Akashi H."/>
            <person name="Anderson W.W."/>
            <person name="Aquadro C.F."/>
            <person name="Ardell D.H."/>
            <person name="Arguello R."/>
            <person name="Artieri C.G."/>
            <person name="Barbash D.A."/>
            <person name="Barker D."/>
            <person name="Barsanti P."/>
            <person name="Batterham P."/>
            <person name="Batzoglou S."/>
            <person name="Begun D."/>
            <person name="Bhutkar A."/>
            <person name="Blanco E."/>
            <person name="Bosak S.A."/>
            <person name="Bradley R.K."/>
            <person name="Brand A.D."/>
            <person name="Brent M.R."/>
            <person name="Brooks A.N."/>
            <person name="Brown R.H."/>
            <person name="Butlin R.K."/>
            <person name="Caggese C."/>
            <person name="Calvi B.R."/>
            <person name="Bernardo de Carvalho A."/>
            <person name="Caspi A."/>
            <person name="Castrezana S."/>
            <person name="Celniker S.E."/>
            <person name="Chang J.L."/>
            <person name="Chapple C."/>
            <person name="Chatterji S."/>
            <person name="Chinwalla A."/>
            <person name="Civetta A."/>
            <person name="Clifton S.W."/>
            <person name="Comeron J.M."/>
            <person name="Costello J.C."/>
            <person name="Coyne J.A."/>
            <person name="Daub J."/>
            <person name="David R.G."/>
            <person name="Delcher A.L."/>
            <person name="Delehaunty K."/>
            <person name="Do C.B."/>
            <person name="Ebling H."/>
            <person name="Edwards K."/>
            <person name="Eickbush T."/>
            <person name="Evans J.D."/>
            <person name="Filipski A."/>
            <person name="Findeiss S."/>
            <person name="Freyhult E."/>
            <person name="Fulton L."/>
            <person name="Fulton R."/>
            <person name="Garcia A.C."/>
            <person name="Gardiner A."/>
            <person name="Garfield D.A."/>
            <person name="Garvin B.E."/>
            <person name="Gibson G."/>
            <person name="Gilbert D."/>
            <person name="Gnerre S."/>
            <person name="Godfrey J."/>
            <person name="Good R."/>
            <person name="Gotea V."/>
            <person name="Gravely B."/>
            <person name="Greenberg A.J."/>
            <person name="Griffiths-Jones S."/>
            <person name="Gross S."/>
            <person name="Guigo R."/>
            <person name="Gustafson E.A."/>
            <person name="Haerty W."/>
            <person name="Hahn M.W."/>
            <person name="Halligan D.L."/>
            <person name="Halpern A.L."/>
            <person name="Halter G.M."/>
            <person name="Han M.V."/>
            <person name="Heger A."/>
            <person name="Hillier L."/>
            <person name="Hinrichs A.S."/>
            <person name="Holmes I."/>
            <person name="Hoskins R.A."/>
            <person name="Hubisz M.J."/>
            <person name="Hultmark D."/>
            <person name="Huntley M.A."/>
            <person name="Jaffe D.B."/>
            <person name="Jagadeeshan S."/>
            <person name="Jeck W.R."/>
            <person name="Johnson J."/>
            <person name="Jones C.D."/>
            <person name="Jordan W.C."/>
            <person name="Karpen G.H."/>
            <person name="Kataoka E."/>
            <person name="Keightley P.D."/>
            <person name="Kheradpour P."/>
            <person name="Kirkness E.F."/>
            <person name="Koerich L.B."/>
            <person name="Kristiansen K."/>
            <person name="Kudrna D."/>
            <person name="Kulathinal R.J."/>
            <person name="Kumar S."/>
            <person name="Kwok R."/>
            <person name="Lander E."/>
            <person name="Langley C.H."/>
            <person name="Lapoint R."/>
            <person name="Lazzaro B.P."/>
            <person name="Lee S.J."/>
            <person name="Levesque L."/>
            <person name="Li R."/>
            <person name="Lin C.F."/>
            <person name="Lin M.F."/>
            <person name="Lindblad-Toh K."/>
            <person name="Llopart A."/>
            <person name="Long M."/>
            <person name="Low L."/>
            <person name="Lozovsky E."/>
            <person name="Lu J."/>
            <person name="Luo M."/>
            <person name="Machado C.A."/>
            <person name="Makalowski W."/>
            <person name="Marzo M."/>
            <person name="Matsuda M."/>
            <person name="Matzkin L."/>
            <person name="McAllister B."/>
            <person name="McBride C.S."/>
            <person name="McKernan B."/>
            <person name="McKernan K."/>
            <person name="Mendez-Lago M."/>
            <person name="Minx P."/>
            <person name="Mollenhauer M.U."/>
            <person name="Montooth K."/>
            <person name="Mount S.M."/>
            <person name="Mu X."/>
            <person name="Myers E."/>
            <person name="Negre B."/>
            <person name="Newfeld S."/>
            <person name="Nielsen R."/>
            <person name="Noor M.A."/>
            <person name="O'Grady P."/>
            <person name="Pachter L."/>
            <person name="Papaceit M."/>
            <person name="Parisi M.J."/>
            <person name="Parisi M."/>
            <person name="Parts L."/>
            <person name="Pedersen J.S."/>
            <person name="Pesole G."/>
            <person name="Phillippy A.M."/>
            <person name="Ponting C.P."/>
            <person name="Pop M."/>
            <person name="Porcelli D."/>
            <person name="Powell J.R."/>
            <person name="Prohaska S."/>
            <person name="Pruitt K."/>
            <person name="Puig M."/>
            <person name="Quesneville H."/>
            <person name="Ram K.R."/>
            <person name="Rand D."/>
            <person name="Rasmussen M.D."/>
            <person name="Reed L.K."/>
            <person name="Reenan R."/>
            <person name="Reily A."/>
            <person name="Remington K.A."/>
            <person name="Rieger T.T."/>
            <person name="Ritchie M.G."/>
            <person name="Robin C."/>
            <person name="Rogers Y.H."/>
            <person name="Rohde C."/>
            <person name="Rozas J."/>
            <person name="Rubenfield M.J."/>
            <person name="Ruiz A."/>
            <person name="Russo S."/>
            <person name="Salzberg S.L."/>
            <person name="Sanchez-Gracia A."/>
            <person name="Saranga D.J."/>
            <person name="Sato H."/>
            <person name="Schaeffer S.W."/>
            <person name="Schatz M.C."/>
            <person name="Schlenke T."/>
            <person name="Schwartz R."/>
            <person name="Segarra C."/>
            <person name="Singh R.S."/>
            <person name="Sirot L."/>
            <person name="Sirota M."/>
            <person name="Sisneros N.B."/>
            <person name="Smith C.D."/>
            <person name="Smith T.F."/>
            <person name="Spieth J."/>
            <person name="Stage D.E."/>
            <person name="Stark A."/>
            <person name="Stephan W."/>
            <person name="Strausberg R.L."/>
            <person name="Strempel S."/>
            <person name="Sturgill D."/>
            <person name="Sutton G."/>
            <person name="Sutton G.G."/>
            <person name="Tao W."/>
            <person name="Teichmann S."/>
            <person name="Tobari Y.N."/>
            <person name="Tomimura Y."/>
            <person name="Tsolas J.M."/>
            <person name="Valente V.L."/>
            <person name="Venter E."/>
            <person name="Venter J.C."/>
            <person name="Vicario S."/>
            <person name="Vieira F.G."/>
            <person name="Vilella A.J."/>
            <person name="Villasante A."/>
            <person name="Walenz B."/>
            <person name="Wang J."/>
            <person name="Wasserman M."/>
            <person name="Watts T."/>
            <person name="Wilson D."/>
            <person name="Wilson R.K."/>
            <person name="Wing R.A."/>
            <person name="Wolfner M.F."/>
            <person name="Wong A."/>
            <person name="Wong G.K."/>
            <person name="Wu C.I."/>
            <person name="Wu G."/>
            <person name="Yamamoto D."/>
            <person name="Yang H.P."/>
            <person name="Yang S.P."/>
            <person name="Yorke J.A."/>
            <person name="Yoshida K."/>
            <person name="Zdobnov E."/>
            <person name="Zhang P."/>
            <person name="Zhang Y."/>
            <person name="Zimin A.V."/>
            <person name="Baldwin J."/>
            <person name="Abdouelleil A."/>
            <person name="Abdulkadir J."/>
            <person name="Abebe A."/>
            <person name="Abera B."/>
            <person name="Abreu J."/>
            <person name="Acer S.C."/>
            <person name="Aftuck L."/>
            <person name="Alexander A."/>
            <person name="An P."/>
            <person name="Anderson E."/>
            <person name="Anderson S."/>
            <person name="Arachi H."/>
            <person name="Azer M."/>
            <person name="Bachantsang P."/>
            <person name="Barry A."/>
            <person name="Bayul T."/>
            <person name="Berlin A."/>
            <person name="Bessette D."/>
            <person name="Bloom T."/>
            <person name="Blye J."/>
            <person name="Boguslavskiy L."/>
            <person name="Bonnet C."/>
            <person name="Boukhgalter B."/>
            <person name="Bourzgui I."/>
            <person name="Brown A."/>
            <person name="Cahill P."/>
            <person name="Channer S."/>
            <person name="Cheshatsang Y."/>
            <person name="Chuda L."/>
            <person name="Citroen M."/>
            <person name="Collymore A."/>
            <person name="Cooke P."/>
            <person name="Costello M."/>
            <person name="D'Aco K."/>
            <person name="Daza R."/>
            <person name="De Haan G."/>
            <person name="DeGray S."/>
            <person name="DeMaso C."/>
            <person name="Dhargay N."/>
            <person name="Dooley K."/>
            <person name="Dooley E."/>
            <person name="Doricent M."/>
            <person name="Dorje P."/>
            <person name="Dorjee K."/>
            <person name="Dupes A."/>
            <person name="Elong R."/>
            <person name="Falk J."/>
            <person name="Farina A."/>
            <person name="Faro S."/>
            <person name="Ferguson D."/>
            <person name="Fisher S."/>
            <person name="Foley C.D."/>
            <person name="Franke A."/>
            <person name="Friedrich D."/>
            <person name="Gadbois L."/>
            <person name="Gearin G."/>
            <person name="Gearin C.R."/>
            <person name="Giannoukos G."/>
            <person name="Goode T."/>
            <person name="Graham J."/>
            <person name="Grandbois E."/>
            <person name="Grewal S."/>
            <person name="Gyaltsen K."/>
            <person name="Hafez N."/>
            <person name="Hagos B."/>
            <person name="Hall J."/>
            <person name="Henson C."/>
            <person name="Hollinger A."/>
            <person name="Honan T."/>
            <person name="Huard M.D."/>
            <person name="Hughes L."/>
            <person name="Hurhula B."/>
            <person name="Husby M.E."/>
            <person name="Kamat A."/>
            <person name="Kanga B."/>
            <person name="Kashin S."/>
            <person name="Khazanovich D."/>
            <person name="Kisner P."/>
            <person name="Lance K."/>
            <person name="Lara M."/>
            <person name="Lee W."/>
            <person name="Lennon N."/>
            <person name="Letendre F."/>
            <person name="LeVine R."/>
            <person name="Lipovsky A."/>
            <person name="Liu X."/>
            <person name="Liu J."/>
            <person name="Liu S."/>
            <person name="Lokyitsang T."/>
            <person name="Lokyitsang Y."/>
            <person name="Lubonja R."/>
            <person name="Lui A."/>
            <person name="MacDonald P."/>
            <person name="Magnisalis V."/>
            <person name="Maru K."/>
            <person name="Matthews C."/>
            <person name="McCusker W."/>
            <person name="McDonough S."/>
            <person name="Mehta T."/>
            <person name="Meldrim J."/>
            <person name="Meneus L."/>
            <person name="Mihai O."/>
            <person name="Mihalev A."/>
            <person name="Mihova T."/>
            <person name="Mittelman R."/>
            <person name="Mlenga V."/>
            <person name="Montmayeur A."/>
            <person name="Mulrain L."/>
            <person name="Navidi A."/>
            <person name="Naylor J."/>
            <person name="Negash T."/>
            <person name="Nguyen T."/>
            <person name="Nguyen N."/>
            <person name="Nicol R."/>
            <person name="Norbu C."/>
            <person name="Norbu N."/>
            <person name="Novod N."/>
            <person name="O'Neill B."/>
            <person name="Osman S."/>
            <person name="Markiewicz E."/>
            <person name="Oyono O.L."/>
            <person name="Patti C."/>
            <person name="Phunkhang P."/>
            <person name="Pierre F."/>
            <person name="Priest M."/>
            <person name="Raghuraman S."/>
            <person name="Rege F."/>
            <person name="Reyes R."/>
            <person name="Rise C."/>
            <person name="Rogov P."/>
            <person name="Ross K."/>
            <person name="Ryan E."/>
            <person name="Settipalli S."/>
            <person name="Shea T."/>
            <person name="Sherpa N."/>
            <person name="Shi L."/>
            <person name="Shih D."/>
            <person name="Sparrow T."/>
            <person name="Spaulding J."/>
            <person name="Stalker J."/>
            <person name="Stange-Thomann N."/>
            <person name="Stavropoulos S."/>
            <person name="Stone C."/>
            <person name="Strader C."/>
            <person name="Tesfaye S."/>
            <person name="Thomson T."/>
            <person name="Thoulutsang Y."/>
            <person name="Thoulutsang D."/>
            <person name="Topham K."/>
            <person name="Topping I."/>
            <person name="Tsamla T."/>
            <person name="Vassiliev H."/>
            <person name="Vo A."/>
            <person name="Wangchuk T."/>
            <person name="Wangdi T."/>
            <person name="Weiand M."/>
            <person name="Wilkinson J."/>
            <person name="Wilson A."/>
            <person name="Yadav S."/>
            <person name="Young G."/>
            <person name="Yu Q."/>
            <person name="Zembek L."/>
            <person name="Zhong D."/>
            <person name="Zimmer A."/>
            <person name="Zwirko Z."/>
            <person name="Jaffe D.B."/>
            <person name="Alvarez P."/>
            <person name="Brockman W."/>
            <person name="Butler J."/>
            <person name="Chin C."/>
            <person name="Gnerre S."/>
            <person name="Grabherr M."/>
            <person name="Kleber M."/>
            <person name="Mauceli E."/>
            <person name="MacCallum I."/>
        </authorList>
    </citation>
    <scope>NUCLEOTIDE SEQUENCE [LARGE SCALE GENOMIC DNA]</scope>
    <source>
        <strain evidence="2">Rob3c / Tucson 14021-0248.25</strain>
    </source>
</reference>
<keyword evidence="2" id="KW-1185">Reference proteome</keyword>
<gene>
    <name evidence="1" type="primary">Dsec\GM14899</name>
    <name evidence="1" type="ORF">Dsec_GM14899</name>
</gene>
<sequence length="85" mass="9493">MQHIRAIQIKVAQRQRINTVEREVAVEVEVDAEDSLASYLEYISLSPQILIQKDSQPGSAERTHKGRKTFWAAAAVLQVASSQDS</sequence>
<evidence type="ECO:0000313" key="2">
    <source>
        <dbReference type="Proteomes" id="UP000001292"/>
    </source>
</evidence>
<name>B4IFZ0_DROSE</name>
<accession>B4IFZ0</accession>
<protein>
    <submittedName>
        <fullName evidence="1">GM14899</fullName>
    </submittedName>
</protein>
<proteinExistence type="predicted"/>
<dbReference type="HOGENOM" id="CLU_2515067_0_0_1"/>
<organism evidence="2">
    <name type="scientific">Drosophila sechellia</name>
    <name type="common">Fruit fly</name>
    <dbReference type="NCBI Taxonomy" id="7238"/>
    <lineage>
        <taxon>Eukaryota</taxon>
        <taxon>Metazoa</taxon>
        <taxon>Ecdysozoa</taxon>
        <taxon>Arthropoda</taxon>
        <taxon>Hexapoda</taxon>
        <taxon>Insecta</taxon>
        <taxon>Pterygota</taxon>
        <taxon>Neoptera</taxon>
        <taxon>Endopterygota</taxon>
        <taxon>Diptera</taxon>
        <taxon>Brachycera</taxon>
        <taxon>Muscomorpha</taxon>
        <taxon>Ephydroidea</taxon>
        <taxon>Drosophilidae</taxon>
        <taxon>Drosophila</taxon>
        <taxon>Sophophora</taxon>
    </lineage>
</organism>
<dbReference type="AlphaFoldDB" id="B4IFZ0"/>